<evidence type="ECO:0000313" key="3">
    <source>
        <dbReference type="Proteomes" id="UP000319663"/>
    </source>
</evidence>
<feature type="compositionally biased region" description="Low complexity" evidence="1">
    <location>
        <begin position="78"/>
        <end position="88"/>
    </location>
</feature>
<dbReference type="AlphaFoldDB" id="A0A507QHU0"/>
<name>A0A507QHU0_MONPU</name>
<feature type="region of interest" description="Disordered" evidence="1">
    <location>
        <begin position="152"/>
        <end position="173"/>
    </location>
</feature>
<gene>
    <name evidence="2" type="ORF">MPDQ_004137</name>
</gene>
<keyword evidence="3" id="KW-1185">Reference proteome</keyword>
<feature type="compositionally biased region" description="Polar residues" evidence="1">
    <location>
        <begin position="156"/>
        <end position="171"/>
    </location>
</feature>
<accession>A0A507QHU0</accession>
<organism evidence="2 3">
    <name type="scientific">Monascus purpureus</name>
    <name type="common">Red mold</name>
    <name type="synonym">Monascus anka</name>
    <dbReference type="NCBI Taxonomy" id="5098"/>
    <lineage>
        <taxon>Eukaryota</taxon>
        <taxon>Fungi</taxon>
        <taxon>Dikarya</taxon>
        <taxon>Ascomycota</taxon>
        <taxon>Pezizomycotina</taxon>
        <taxon>Eurotiomycetes</taxon>
        <taxon>Eurotiomycetidae</taxon>
        <taxon>Eurotiales</taxon>
        <taxon>Aspergillaceae</taxon>
        <taxon>Monascus</taxon>
    </lineage>
</organism>
<protein>
    <recommendedName>
        <fullName evidence="4">UBC core domain-containing protein</fullName>
    </recommendedName>
</protein>
<reference evidence="2 3" key="1">
    <citation type="submission" date="2019-06" db="EMBL/GenBank/DDBJ databases">
        <title>Wine fermentation using esterase from Monascus purpureus.</title>
        <authorList>
            <person name="Geng C."/>
            <person name="Zhang Y."/>
        </authorList>
    </citation>
    <scope>NUCLEOTIDE SEQUENCE [LARGE SCALE GENOMIC DNA]</scope>
    <source>
        <strain evidence="2">HQ1</strain>
    </source>
</reference>
<sequence length="239" mass="26156">MSSCNLPNVPSFRKQQLFLEFASLKYAAPPGVYMNLGPGDPTLWTGVIFVRSDTPRGRSTVLSDERAGTVPNDNQNASGSTTESSSTTQPPRDDATETDKEASLVPGHPISTVPVVALLDYIRSTFDDATVLDSVPLAAAGNPSAWHAWKAHRRGSSSTFGRNSRRGSPQTRLPGDWHWDGIWAKRAKDEIEASHSEATLFGSSSRTAGDEMIRFSRLDDAAVETVKEMVVQYMEDVRW</sequence>
<evidence type="ECO:0008006" key="4">
    <source>
        <dbReference type="Google" id="ProtNLM"/>
    </source>
</evidence>
<feature type="region of interest" description="Disordered" evidence="1">
    <location>
        <begin position="58"/>
        <end position="107"/>
    </location>
</feature>
<dbReference type="Proteomes" id="UP000319663">
    <property type="component" value="Unassembled WGS sequence"/>
</dbReference>
<dbReference type="EMBL" id="VIFY01000260">
    <property type="protein sequence ID" value="TQB68048.1"/>
    <property type="molecule type" value="Genomic_DNA"/>
</dbReference>
<evidence type="ECO:0000256" key="1">
    <source>
        <dbReference type="SAM" id="MobiDB-lite"/>
    </source>
</evidence>
<comment type="caution">
    <text evidence="2">The sequence shown here is derived from an EMBL/GenBank/DDBJ whole genome shotgun (WGS) entry which is preliminary data.</text>
</comment>
<proteinExistence type="predicted"/>
<feature type="compositionally biased region" description="Basic and acidic residues" evidence="1">
    <location>
        <begin position="91"/>
        <end position="102"/>
    </location>
</feature>
<dbReference type="STRING" id="5098.A0A507QHU0"/>
<evidence type="ECO:0000313" key="2">
    <source>
        <dbReference type="EMBL" id="TQB68048.1"/>
    </source>
</evidence>